<proteinExistence type="predicted"/>
<keyword evidence="2" id="KW-1185">Reference proteome</keyword>
<dbReference type="EMBL" id="BPLR01010497">
    <property type="protein sequence ID" value="GIY39688.1"/>
    <property type="molecule type" value="Genomic_DNA"/>
</dbReference>
<dbReference type="AlphaFoldDB" id="A0AAV4SZ19"/>
<evidence type="ECO:0000313" key="1">
    <source>
        <dbReference type="EMBL" id="GIY39688.1"/>
    </source>
</evidence>
<accession>A0AAV4SZ19</accession>
<protein>
    <submittedName>
        <fullName evidence="1">Uncharacterized protein</fullName>
    </submittedName>
</protein>
<name>A0AAV4SZ19_CAEEX</name>
<gene>
    <name evidence="1" type="ORF">CEXT_458321</name>
</gene>
<dbReference type="Proteomes" id="UP001054945">
    <property type="component" value="Unassembled WGS sequence"/>
</dbReference>
<sequence>MPRQTVFHRNYSLSPEFCIITAQAPSRQMTAPINFGKHLPRPTFIRELVPFCPCSVYPGPNGVILWKALPRPRKFSINAWRVVISSVKRESVEGVLNWEDLLLPKQCLELSPDATRGLLGRARMFALLKGMQIFE</sequence>
<comment type="caution">
    <text evidence="1">The sequence shown here is derived from an EMBL/GenBank/DDBJ whole genome shotgun (WGS) entry which is preliminary data.</text>
</comment>
<reference evidence="1 2" key="1">
    <citation type="submission" date="2021-06" db="EMBL/GenBank/DDBJ databases">
        <title>Caerostris extrusa draft genome.</title>
        <authorList>
            <person name="Kono N."/>
            <person name="Arakawa K."/>
        </authorList>
    </citation>
    <scope>NUCLEOTIDE SEQUENCE [LARGE SCALE GENOMIC DNA]</scope>
</reference>
<organism evidence="1 2">
    <name type="scientific">Caerostris extrusa</name>
    <name type="common">Bark spider</name>
    <name type="synonym">Caerostris bankana</name>
    <dbReference type="NCBI Taxonomy" id="172846"/>
    <lineage>
        <taxon>Eukaryota</taxon>
        <taxon>Metazoa</taxon>
        <taxon>Ecdysozoa</taxon>
        <taxon>Arthropoda</taxon>
        <taxon>Chelicerata</taxon>
        <taxon>Arachnida</taxon>
        <taxon>Araneae</taxon>
        <taxon>Araneomorphae</taxon>
        <taxon>Entelegynae</taxon>
        <taxon>Araneoidea</taxon>
        <taxon>Araneidae</taxon>
        <taxon>Caerostris</taxon>
    </lineage>
</organism>
<evidence type="ECO:0000313" key="2">
    <source>
        <dbReference type="Proteomes" id="UP001054945"/>
    </source>
</evidence>